<keyword evidence="1" id="KW-1133">Transmembrane helix</keyword>
<feature type="transmembrane region" description="Helical" evidence="1">
    <location>
        <begin position="48"/>
        <end position="67"/>
    </location>
</feature>
<organism evidence="2 3">
    <name type="scientific">Micromonospora violae</name>
    <dbReference type="NCBI Taxonomy" id="1278207"/>
    <lineage>
        <taxon>Bacteria</taxon>
        <taxon>Bacillati</taxon>
        <taxon>Actinomycetota</taxon>
        <taxon>Actinomycetes</taxon>
        <taxon>Micromonosporales</taxon>
        <taxon>Micromonosporaceae</taxon>
        <taxon>Micromonospora</taxon>
    </lineage>
</organism>
<keyword evidence="1" id="KW-0472">Membrane</keyword>
<feature type="transmembrane region" description="Helical" evidence="1">
    <location>
        <begin position="73"/>
        <end position="93"/>
    </location>
</feature>
<keyword evidence="1" id="KW-0812">Transmembrane</keyword>
<name>A0A4Q7UF53_9ACTN</name>
<proteinExistence type="predicted"/>
<evidence type="ECO:0008006" key="4">
    <source>
        <dbReference type="Google" id="ProtNLM"/>
    </source>
</evidence>
<sequence length="150" mass="15018">MVGGKRLAGSTRAARTEGILMTAASEPARGAGVTAGSRGHRGGARAKTSAAATFALVFGVAALFSVLTAILAWWGVVLGIIGIILGIVGLKMAARPGVTGRGVSIGGLVLSIIAVLIGLGLAAGITTFVNNEGAVDRLQTQVDKLRDKLD</sequence>
<gene>
    <name evidence="2" type="ORF">EV382_3016</name>
</gene>
<reference evidence="2 3" key="1">
    <citation type="submission" date="2019-02" db="EMBL/GenBank/DDBJ databases">
        <title>Sequencing the genomes of 1000 actinobacteria strains.</title>
        <authorList>
            <person name="Klenk H.-P."/>
        </authorList>
    </citation>
    <scope>NUCLEOTIDE SEQUENCE [LARGE SCALE GENOMIC DNA]</scope>
    <source>
        <strain evidence="2 3">DSM 45888</strain>
    </source>
</reference>
<evidence type="ECO:0000313" key="2">
    <source>
        <dbReference type="EMBL" id="RZT79776.1"/>
    </source>
</evidence>
<dbReference type="AlphaFoldDB" id="A0A4Q7UF53"/>
<dbReference type="Proteomes" id="UP000293781">
    <property type="component" value="Unassembled WGS sequence"/>
</dbReference>
<dbReference type="EMBL" id="SHKK01000001">
    <property type="protein sequence ID" value="RZT79776.1"/>
    <property type="molecule type" value="Genomic_DNA"/>
</dbReference>
<evidence type="ECO:0000256" key="1">
    <source>
        <dbReference type="SAM" id="Phobius"/>
    </source>
</evidence>
<accession>A0A4Q7UF53</accession>
<protein>
    <recommendedName>
        <fullName evidence="4">DUF4190 domain-containing protein</fullName>
    </recommendedName>
</protein>
<feature type="transmembrane region" description="Helical" evidence="1">
    <location>
        <begin position="105"/>
        <end position="129"/>
    </location>
</feature>
<keyword evidence="3" id="KW-1185">Reference proteome</keyword>
<comment type="caution">
    <text evidence="2">The sequence shown here is derived from an EMBL/GenBank/DDBJ whole genome shotgun (WGS) entry which is preliminary data.</text>
</comment>
<evidence type="ECO:0000313" key="3">
    <source>
        <dbReference type="Proteomes" id="UP000293781"/>
    </source>
</evidence>